<gene>
    <name evidence="1" type="ORF">KCTCHS21_15360</name>
</gene>
<organism evidence="1 2">
    <name type="scientific">Cohnella abietis</name>
    <dbReference type="NCBI Taxonomy" id="2507935"/>
    <lineage>
        <taxon>Bacteria</taxon>
        <taxon>Bacillati</taxon>
        <taxon>Bacillota</taxon>
        <taxon>Bacilli</taxon>
        <taxon>Bacillales</taxon>
        <taxon>Paenibacillaceae</taxon>
        <taxon>Cohnella</taxon>
    </lineage>
</organism>
<accession>A0A3T1D1Z9</accession>
<reference evidence="1 2" key="1">
    <citation type="submission" date="2019-01" db="EMBL/GenBank/DDBJ databases">
        <title>Complete genome sequence of Cohnella hallensis HS21 isolated from Korean fir (Abies koreana) rhizospheric soil.</title>
        <authorList>
            <person name="Jiang L."/>
            <person name="Kang S.W."/>
            <person name="Kim S."/>
            <person name="Jung J."/>
            <person name="Kim C.Y."/>
            <person name="Kim D.H."/>
            <person name="Kim S.W."/>
            <person name="Lee J."/>
        </authorList>
    </citation>
    <scope>NUCLEOTIDE SEQUENCE [LARGE SCALE GENOMIC DNA]</scope>
    <source>
        <strain evidence="1 2">HS21</strain>
    </source>
</reference>
<dbReference type="AlphaFoldDB" id="A0A3T1D1Z9"/>
<sequence length="226" mass="26557">MVVKNDAQFEAAFEVWTANQEKVSSGERKRRLLSEMNHAQKQFLVKVWWPIFHSFNGLMAEFEVRDFKDGYRYLDFAWFLAGGQIAIEIDGFGPHWRNADRWQFADHLQRQNHLIFDDWIVIRFSYDDIMEHPRRCQQLLMQTKGKWSLEKPTNQSLKNPLDRAIMDYAARRNAPFTPSQAAEDLGWHRVTITRRTLNLARAGLLTSTSPGKSRFTQYIFNKAALC</sequence>
<dbReference type="RefSeq" id="WP_130606458.1">
    <property type="nucleotide sequence ID" value="NZ_AP019400.1"/>
</dbReference>
<dbReference type="KEGG" id="cohn:KCTCHS21_15360"/>
<evidence type="ECO:0000313" key="1">
    <source>
        <dbReference type="EMBL" id="BBI32137.1"/>
    </source>
</evidence>
<proteinExistence type="predicted"/>
<keyword evidence="2" id="KW-1185">Reference proteome</keyword>
<name>A0A3T1D1Z9_9BACL</name>
<dbReference type="EMBL" id="AP019400">
    <property type="protein sequence ID" value="BBI32137.1"/>
    <property type="molecule type" value="Genomic_DNA"/>
</dbReference>
<evidence type="ECO:0008006" key="3">
    <source>
        <dbReference type="Google" id="ProtNLM"/>
    </source>
</evidence>
<protein>
    <recommendedName>
        <fullName evidence="3">DUF559 domain-containing protein</fullName>
    </recommendedName>
</protein>
<evidence type="ECO:0000313" key="2">
    <source>
        <dbReference type="Proteomes" id="UP000289856"/>
    </source>
</evidence>
<dbReference type="OrthoDB" id="2677830at2"/>
<dbReference type="Proteomes" id="UP000289856">
    <property type="component" value="Chromosome"/>
</dbReference>